<accession>A0A0D9AMB8</accession>
<sequence length="961" mass="105061">MALLIDDSGARRLVRNLQTQAQEERERFRQAVQKAVGDRARASDDARLDQQQPQERLVVVERGDTLNDIVEAYDVELPEVEQLNPQLESLDHIDTGEVLFLPPPSPVELAQRPNGEALFLNDLYTRGNAIEYADASEIDHQAEVDTLVADVREYLGALPDGERKDAAQRLFDENWTDAGPAQMAIEQAASAEGITLAASSHSGSAIETKARQLVADAQAKTDPLERLESLNTGFKQASPEVQQALLRSSDARDIIEGAADQALAALTEEHKDAVDPHVFKTLELFRRLDEMSADLEPALTSELVEAALPGLEEAFAESLSSDFGALRMGTQGMDHLLNLTGRLDPQADQRSLERLSAMGFYHMHGISQHLGGGGSLNYPLALVGHYEGDFPTTLTEGDILPGLTQNTQRIGEHVDAYQNHLLELTWLEENGGSVMTNDQLADAVDQYVEGNEDWQKKATGLRDQLADDGEQVLENLATIDAHYPQLFEGEEEFATELQNMGSAELDARLSRIENPEERAFARELIASFDNPDTFTALGMALDRDPSLLSDPQSMQLLGQYGRLTDRGRKFVEETATQIIRRTVLPELASLDPANPKSYQYAQNALDNFNSKSTARLLGVTEADLDEAMKVIERAMPQPGESTVDARARLQAMNDDFDRLSSSRSGVRAFNRDTAPGQVLRLLGVVGNTAVMFNSQTNLVNDPNVWTALKFSLDTAGVAQKTTELMIGVGMFEKGGTLDKLVGGSNRMPVKVLGVLTSLYDFRNAWQAGNQGDAGAAALYASTGVGGVMAAVGTGSMWGPIGIGVVLLGTGIHMKYDQVKQANQYQTETTVTFLTQAGFSNSAAQILSDQSGEGYSVLPLLERYANSRGFDLNDAANQQGFVSWINAMPADRLGVLRDNLHRSLDEVDNDLEQIPDASDDDDFFEFNNTDRPHFTYSGYATPLSMNQMDTVLQILDLQTLAS</sequence>
<reference evidence="2 3" key="1">
    <citation type="submission" date="2015-02" db="EMBL/GenBank/DDBJ databases">
        <title>Draft genome sequence of Pseudomonas stutzeri NT0128 isolated from wheat (Triticum turgidum) rhizosphere.</title>
        <authorList>
            <person name="Tovi N."/>
            <person name="Frenk S."/>
            <person name="Hadar Y."/>
            <person name="Minz D."/>
        </authorList>
    </citation>
    <scope>NUCLEOTIDE SEQUENCE [LARGE SCALE GENOMIC DNA]</scope>
    <source>
        <strain evidence="2 3">NT0128</strain>
    </source>
</reference>
<proteinExistence type="predicted"/>
<name>A0A0D9AMB8_STUST</name>
<dbReference type="OrthoDB" id="361944at2"/>
<gene>
    <name evidence="2" type="ORF">UF78_10535</name>
</gene>
<feature type="domain" description="LysM" evidence="1">
    <location>
        <begin position="56"/>
        <end position="101"/>
    </location>
</feature>
<protein>
    <recommendedName>
        <fullName evidence="1">LysM domain-containing protein</fullName>
    </recommendedName>
</protein>
<dbReference type="EMBL" id="JYHV01000016">
    <property type="protein sequence ID" value="KJH82158.1"/>
    <property type="molecule type" value="Genomic_DNA"/>
</dbReference>
<dbReference type="InterPro" id="IPR036779">
    <property type="entry name" value="LysM_dom_sf"/>
</dbReference>
<comment type="caution">
    <text evidence="2">The sequence shown here is derived from an EMBL/GenBank/DDBJ whole genome shotgun (WGS) entry which is preliminary data.</text>
</comment>
<dbReference type="RefSeq" id="WP_045162152.1">
    <property type="nucleotide sequence ID" value="NZ_JYHV01000016.1"/>
</dbReference>
<evidence type="ECO:0000259" key="1">
    <source>
        <dbReference type="PROSITE" id="PS51782"/>
    </source>
</evidence>
<organism evidence="2 3">
    <name type="scientific">Stutzerimonas stutzeri</name>
    <name type="common">Pseudomonas stutzeri</name>
    <dbReference type="NCBI Taxonomy" id="316"/>
    <lineage>
        <taxon>Bacteria</taxon>
        <taxon>Pseudomonadati</taxon>
        <taxon>Pseudomonadota</taxon>
        <taxon>Gammaproteobacteria</taxon>
        <taxon>Pseudomonadales</taxon>
        <taxon>Pseudomonadaceae</taxon>
        <taxon>Stutzerimonas</taxon>
    </lineage>
</organism>
<dbReference type="Proteomes" id="UP000032487">
    <property type="component" value="Unassembled WGS sequence"/>
</dbReference>
<evidence type="ECO:0000313" key="3">
    <source>
        <dbReference type="Proteomes" id="UP000032487"/>
    </source>
</evidence>
<dbReference type="CDD" id="cd00118">
    <property type="entry name" value="LysM"/>
    <property type="match status" value="1"/>
</dbReference>
<dbReference type="InterPro" id="IPR018392">
    <property type="entry name" value="LysM"/>
</dbReference>
<dbReference type="Gene3D" id="3.10.350.10">
    <property type="entry name" value="LysM domain"/>
    <property type="match status" value="1"/>
</dbReference>
<evidence type="ECO:0000313" key="2">
    <source>
        <dbReference type="EMBL" id="KJH82158.1"/>
    </source>
</evidence>
<dbReference type="PATRIC" id="fig|316.101.peg.4581"/>
<dbReference type="PROSITE" id="PS51782">
    <property type="entry name" value="LYSM"/>
    <property type="match status" value="1"/>
</dbReference>
<dbReference type="AlphaFoldDB" id="A0A0D9AMB8"/>